<keyword evidence="4 7" id="KW-0812">Transmembrane</keyword>
<evidence type="ECO:0000259" key="8">
    <source>
        <dbReference type="Pfam" id="PF02308"/>
    </source>
</evidence>
<dbReference type="InterPro" id="IPR049177">
    <property type="entry name" value="MgtC_SapB_SrpB_YhiD_N"/>
</dbReference>
<dbReference type="Pfam" id="PF02308">
    <property type="entry name" value="MgtC"/>
    <property type="match status" value="1"/>
</dbReference>
<keyword evidence="6 7" id="KW-0472">Membrane</keyword>
<dbReference type="PANTHER" id="PTHR33778">
    <property type="entry name" value="PROTEIN MGTC"/>
    <property type="match status" value="1"/>
</dbReference>
<evidence type="ECO:0000256" key="6">
    <source>
        <dbReference type="ARBA" id="ARBA00023136"/>
    </source>
</evidence>
<evidence type="ECO:0000256" key="5">
    <source>
        <dbReference type="ARBA" id="ARBA00022989"/>
    </source>
</evidence>
<keyword evidence="5 7" id="KW-1133">Transmembrane helix</keyword>
<dbReference type="EMBL" id="CP040899">
    <property type="protein sequence ID" value="QDB78201.1"/>
    <property type="molecule type" value="Genomic_DNA"/>
</dbReference>
<evidence type="ECO:0000256" key="4">
    <source>
        <dbReference type="ARBA" id="ARBA00022692"/>
    </source>
</evidence>
<accession>A0ABX5VKC7</accession>
<comment type="subcellular location">
    <subcellularLocation>
        <location evidence="1">Cell membrane</location>
        <topology evidence="1">Multi-pass membrane protein</topology>
    </subcellularLocation>
</comment>
<feature type="domain" description="MgtC/SapB/SrpB/YhiD N-terminal" evidence="8">
    <location>
        <begin position="17"/>
        <end position="141"/>
    </location>
</feature>
<keyword evidence="10" id="KW-1185">Reference proteome</keyword>
<feature type="transmembrane region" description="Helical" evidence="7">
    <location>
        <begin position="73"/>
        <end position="91"/>
    </location>
</feature>
<reference evidence="9 10" key="1">
    <citation type="submission" date="2019-05" db="EMBL/GenBank/DDBJ databases">
        <title>Georgenia *** sp. nov., and Georgenia *** sp. nov., isolated from the intestinal contents of plateau pika (Ochotona curzoniae) in the Qinghai-Tibet plateau of China.</title>
        <authorList>
            <person name="Tian Z."/>
        </authorList>
    </citation>
    <scope>NUCLEOTIDE SEQUENCE [LARGE SCALE GENOMIC DNA]</scope>
    <source>
        <strain evidence="9 10">Z294</strain>
    </source>
</reference>
<name>A0ABX5VKC7_9MICO</name>
<dbReference type="PANTHER" id="PTHR33778:SF1">
    <property type="entry name" value="MAGNESIUM TRANSPORTER YHID-RELATED"/>
    <property type="match status" value="1"/>
</dbReference>
<comment type="similarity">
    <text evidence="2">Belongs to the MgtC/SapB family.</text>
</comment>
<organism evidence="9 10">
    <name type="scientific">Georgenia wutianyii</name>
    <dbReference type="NCBI Taxonomy" id="2585135"/>
    <lineage>
        <taxon>Bacteria</taxon>
        <taxon>Bacillati</taxon>
        <taxon>Actinomycetota</taxon>
        <taxon>Actinomycetes</taxon>
        <taxon>Micrococcales</taxon>
        <taxon>Bogoriellaceae</taxon>
        <taxon>Georgenia</taxon>
    </lineage>
</organism>
<proteinExistence type="inferred from homology"/>
<dbReference type="Proteomes" id="UP000313948">
    <property type="component" value="Chromosome"/>
</dbReference>
<evidence type="ECO:0000256" key="7">
    <source>
        <dbReference type="SAM" id="Phobius"/>
    </source>
</evidence>
<evidence type="ECO:0000256" key="2">
    <source>
        <dbReference type="ARBA" id="ARBA00009298"/>
    </source>
</evidence>
<dbReference type="InterPro" id="IPR003416">
    <property type="entry name" value="MgtC/SapB/SrpB/YhiD_fam"/>
</dbReference>
<gene>
    <name evidence="9" type="ORF">FE251_01535</name>
</gene>
<dbReference type="RefSeq" id="WP_139073474.1">
    <property type="nucleotide sequence ID" value="NZ_CP040899.1"/>
</dbReference>
<protein>
    <submittedName>
        <fullName evidence="9">MgtC/SapB family protein</fullName>
    </submittedName>
</protein>
<feature type="transmembrane region" description="Helical" evidence="7">
    <location>
        <begin position="103"/>
        <end position="133"/>
    </location>
</feature>
<feature type="transmembrane region" description="Helical" evidence="7">
    <location>
        <begin position="40"/>
        <end position="61"/>
    </location>
</feature>
<evidence type="ECO:0000256" key="1">
    <source>
        <dbReference type="ARBA" id="ARBA00004651"/>
    </source>
</evidence>
<sequence>MWELTAELRDELVMVGLAFVLSAGIGAEREYHRKDAGLRTHVLVGVGAALFAVVSAYGFAAVTGERPGDPTRIAAQIVSGVGFLGAGVILTRGHVVHGLTTAATIWLVSAVGTACGAGLPIFAIAVTAGYLVLLPLVSVISERMPKAPEISNIVLRYLDGHDALRTVFTTATRLRCRGAVLSSDVVGPGLTEVRLEFIGRHDKQELVAALTPLEGIQRVLLVEESSQ</sequence>
<dbReference type="PRINTS" id="PR01837">
    <property type="entry name" value="MGTCSAPBPROT"/>
</dbReference>
<evidence type="ECO:0000313" key="9">
    <source>
        <dbReference type="EMBL" id="QDB78201.1"/>
    </source>
</evidence>
<evidence type="ECO:0000256" key="3">
    <source>
        <dbReference type="ARBA" id="ARBA00022475"/>
    </source>
</evidence>
<keyword evidence="3" id="KW-1003">Cell membrane</keyword>
<evidence type="ECO:0000313" key="10">
    <source>
        <dbReference type="Proteomes" id="UP000313948"/>
    </source>
</evidence>